<evidence type="ECO:0000256" key="1">
    <source>
        <dbReference type="SAM" id="MobiDB-lite"/>
    </source>
</evidence>
<sequence length="917" mass="102482">MRRLSITRGKRRDVTTVQLASDAELLNRMNRWWWLVLIIQVTSCKVLAQGESTTAASGDCQESDCKSGPLWTPEEEKEEESPIDGQQVVKRQPLLSRWGSQRLSDLFYFDYKRRPAFSSWGGKRGPAFSSWGGKRSVRNTQTNQSAWTQHSPPEDLTTIPHYTTIENLDPINNDWNDIEARKLHLYSFPQKIPLTPFPGSWVPRGVRLFDSGEPGKESYLEYTPFKESTINSQSDIRYGLDSLNQQSDTLSNFDGKRAAAFNSWGGKRVPAFNSWGGKRAAAFNSWGGKRTLSLEDLDEDKRAAAFNSWGGKRSSDLNDLGGEKRAAAFNSWGGKRAAAFNSWGGKRAAAFNSWGGKRAAAFNSWGGKRAAAFNSWGGKRLAETEDLADDKRTAAFSSWGGKKVPAFNSWGGKRAAAFNRWGGKRLAEKYDLADDKRTAAVSSWGGKKVPAFNSWGGKRAAAFNSWVGKRLAETEDLADDKRTAAFSSGGGKRVPAFNSWGGKRAAAFNSWGGKREAAFNSWGGKRAAAFNSWGGKRAAAFNSWGGKRLAEMYDLGDDKRTAAFSSWGGKRVPAFNSWGGKRAAAFNSWGGKRTNTAFSSWGGKRDAAFNSWGGKRTPAFNSWGGKRSELIVEGDLDPQNLDNNDKNSKSFGNFTQKSVIDTTDQTTKLPQESNPLEKILSTYDDGMLRSDGKNDNDDGDNKDDSSIREKRTRMTIRAGKRKPRFYSWGGRKRSESETEEYNDEDPSNMSPDEDSYGYESLEPVQDENEVENNSMLEKIVMDKKNIKKRIDELYTTHSRSGFSGKRKPAFSSWGGKRSESDGSNDEDKIENTRKKRSIKDEDLSNEIWGVDSNDVIDNSLFPTNTVTCCVKKLQYDKNLFMQMLFRTNGFRDMSWPSNRPNRRGAEFYAWGGKRTTL</sequence>
<accession>A0A482WK11</accession>
<feature type="region of interest" description="Disordered" evidence="1">
    <location>
        <begin position="53"/>
        <end position="83"/>
    </location>
</feature>
<dbReference type="OrthoDB" id="6066929at2759"/>
<comment type="caution">
    <text evidence="2">The sequence shown here is derived from an EMBL/GenBank/DDBJ whole genome shotgun (WGS) entry which is preliminary data.</text>
</comment>
<dbReference type="EMBL" id="QKKF02033200">
    <property type="protein sequence ID" value="RZF33867.1"/>
    <property type="molecule type" value="Genomic_DNA"/>
</dbReference>
<protein>
    <submittedName>
        <fullName evidence="2">Uncharacterized protein</fullName>
    </submittedName>
</protein>
<dbReference type="SUPFAM" id="SSF51004">
    <property type="entry name" value="C-terminal (heme d1) domain of cytochrome cd1-nitrite reductase"/>
    <property type="match status" value="1"/>
</dbReference>
<proteinExistence type="predicted"/>
<reference evidence="2 3" key="1">
    <citation type="journal article" date="2017" name="Gigascience">
        <title>Genome sequence of the small brown planthopper, Laodelphax striatellus.</title>
        <authorList>
            <person name="Zhu J."/>
            <person name="Jiang F."/>
            <person name="Wang X."/>
            <person name="Yang P."/>
            <person name="Bao Y."/>
            <person name="Zhao W."/>
            <person name="Wang W."/>
            <person name="Lu H."/>
            <person name="Wang Q."/>
            <person name="Cui N."/>
            <person name="Li J."/>
            <person name="Chen X."/>
            <person name="Luo L."/>
            <person name="Yu J."/>
            <person name="Kang L."/>
            <person name="Cui F."/>
        </authorList>
    </citation>
    <scope>NUCLEOTIDE SEQUENCE [LARGE SCALE GENOMIC DNA]</scope>
    <source>
        <strain evidence="2">Lst14</strain>
    </source>
</reference>
<feature type="region of interest" description="Disordered" evidence="1">
    <location>
        <begin position="798"/>
        <end position="836"/>
    </location>
</feature>
<feature type="compositionally biased region" description="Acidic residues" evidence="1">
    <location>
        <begin position="737"/>
        <end position="756"/>
    </location>
</feature>
<feature type="compositionally biased region" description="Basic and acidic residues" evidence="1">
    <location>
        <begin position="816"/>
        <end position="836"/>
    </location>
</feature>
<feature type="compositionally biased region" description="Basic residues" evidence="1">
    <location>
        <begin position="710"/>
        <end position="724"/>
    </location>
</feature>
<dbReference type="InParanoid" id="A0A482WK11"/>
<organism evidence="2 3">
    <name type="scientific">Laodelphax striatellus</name>
    <name type="common">Small brown planthopper</name>
    <name type="synonym">Delphax striatella</name>
    <dbReference type="NCBI Taxonomy" id="195883"/>
    <lineage>
        <taxon>Eukaryota</taxon>
        <taxon>Metazoa</taxon>
        <taxon>Ecdysozoa</taxon>
        <taxon>Arthropoda</taxon>
        <taxon>Hexapoda</taxon>
        <taxon>Insecta</taxon>
        <taxon>Pterygota</taxon>
        <taxon>Neoptera</taxon>
        <taxon>Paraneoptera</taxon>
        <taxon>Hemiptera</taxon>
        <taxon>Auchenorrhyncha</taxon>
        <taxon>Fulgoroidea</taxon>
        <taxon>Delphacidae</taxon>
        <taxon>Criomorphinae</taxon>
        <taxon>Laodelphax</taxon>
    </lineage>
</organism>
<feature type="compositionally biased region" description="Polar residues" evidence="1">
    <location>
        <begin position="649"/>
        <end position="674"/>
    </location>
</feature>
<feature type="region of interest" description="Disordered" evidence="1">
    <location>
        <begin position="635"/>
        <end position="770"/>
    </location>
</feature>
<evidence type="ECO:0000313" key="3">
    <source>
        <dbReference type="Proteomes" id="UP000291343"/>
    </source>
</evidence>
<evidence type="ECO:0000313" key="2">
    <source>
        <dbReference type="EMBL" id="RZF33867.1"/>
    </source>
</evidence>
<keyword evidence="3" id="KW-1185">Reference proteome</keyword>
<dbReference type="STRING" id="195883.A0A482WK11"/>
<gene>
    <name evidence="2" type="ORF">LSTR_LSTR009891</name>
</gene>
<dbReference type="Proteomes" id="UP000291343">
    <property type="component" value="Unassembled WGS sequence"/>
</dbReference>
<feature type="compositionally biased region" description="Acidic residues" evidence="1">
    <location>
        <begin position="73"/>
        <end position="82"/>
    </location>
</feature>
<dbReference type="AlphaFoldDB" id="A0A482WK11"/>
<dbReference type="InterPro" id="IPR011048">
    <property type="entry name" value="Haem_d1_sf"/>
</dbReference>
<name>A0A482WK11_LAOST</name>
<feature type="compositionally biased region" description="Basic and acidic residues" evidence="1">
    <location>
        <begin position="686"/>
        <end position="696"/>
    </location>
</feature>